<keyword evidence="3" id="KW-1185">Reference proteome</keyword>
<feature type="compositionally biased region" description="Polar residues" evidence="1">
    <location>
        <begin position="113"/>
        <end position="123"/>
    </location>
</feature>
<dbReference type="EMBL" id="CP144750">
    <property type="protein sequence ID" value="WVZ81825.1"/>
    <property type="molecule type" value="Genomic_DNA"/>
</dbReference>
<accession>A0AAQ3TXV7</accession>
<feature type="region of interest" description="Disordered" evidence="1">
    <location>
        <begin position="1"/>
        <end position="145"/>
    </location>
</feature>
<evidence type="ECO:0000256" key="1">
    <source>
        <dbReference type="SAM" id="MobiDB-lite"/>
    </source>
</evidence>
<gene>
    <name evidence="2" type="ORF">U9M48_029163</name>
</gene>
<evidence type="ECO:0000313" key="2">
    <source>
        <dbReference type="EMBL" id="WVZ81825.1"/>
    </source>
</evidence>
<name>A0AAQ3TXV7_PASNO</name>
<feature type="compositionally biased region" description="Low complexity" evidence="1">
    <location>
        <begin position="72"/>
        <end position="95"/>
    </location>
</feature>
<reference evidence="2 3" key="1">
    <citation type="submission" date="2024-02" db="EMBL/GenBank/DDBJ databases">
        <title>High-quality chromosome-scale genome assembly of Pensacola bahiagrass (Paspalum notatum Flugge var. saurae).</title>
        <authorList>
            <person name="Vega J.M."/>
            <person name="Podio M."/>
            <person name="Orjuela J."/>
            <person name="Siena L.A."/>
            <person name="Pessino S.C."/>
            <person name="Combes M.C."/>
            <person name="Mariac C."/>
            <person name="Albertini E."/>
            <person name="Pupilli F."/>
            <person name="Ortiz J.P.A."/>
            <person name="Leblanc O."/>
        </authorList>
    </citation>
    <scope>NUCLEOTIDE SEQUENCE [LARGE SCALE GENOMIC DNA]</scope>
    <source>
        <strain evidence="2">R1</strain>
        <tissue evidence="2">Leaf</tissue>
    </source>
</reference>
<evidence type="ECO:0000313" key="3">
    <source>
        <dbReference type="Proteomes" id="UP001341281"/>
    </source>
</evidence>
<dbReference type="AlphaFoldDB" id="A0AAQ3TXV7"/>
<sequence>MYPSRWPHRTECEKIGKGWKASKPIERSRELNAPQHFHPRAQPLAASATAPPRAKPLPSSGAAPPCAQPLQASAPSSTDAAPARRAPSAPTSPDARLGPSAAGTGRPDGTAPPTATWTRQSRTAACPGSPDPTAGAERRPLTPRPGSAARLFCALRASAAWTPLALRLRRRSQPNPVSRSAGREGVTTASGVCRGPVLQLASSRIKKFKDVLAKHIPHRSNLGPTRFLKELKLLALAVNKDLQFIYTKKHELRTDSSVDAAADVISLVLASCCGGHCSIVCKASCRHNAVGQATSKDGFDYEELCAASLQLTDLVQILFFYHWEELDLYLFGPSSYRSPVGLLRKLSTLPGCNLSVACSTEIETLPLPKS</sequence>
<proteinExistence type="predicted"/>
<organism evidence="2 3">
    <name type="scientific">Paspalum notatum var. saurae</name>
    <dbReference type="NCBI Taxonomy" id="547442"/>
    <lineage>
        <taxon>Eukaryota</taxon>
        <taxon>Viridiplantae</taxon>
        <taxon>Streptophyta</taxon>
        <taxon>Embryophyta</taxon>
        <taxon>Tracheophyta</taxon>
        <taxon>Spermatophyta</taxon>
        <taxon>Magnoliopsida</taxon>
        <taxon>Liliopsida</taxon>
        <taxon>Poales</taxon>
        <taxon>Poaceae</taxon>
        <taxon>PACMAD clade</taxon>
        <taxon>Panicoideae</taxon>
        <taxon>Andropogonodae</taxon>
        <taxon>Paspaleae</taxon>
        <taxon>Paspalinae</taxon>
        <taxon>Paspalum</taxon>
    </lineage>
</organism>
<dbReference type="Proteomes" id="UP001341281">
    <property type="component" value="Chromosome 06"/>
</dbReference>
<protein>
    <submittedName>
        <fullName evidence="2">Uncharacterized protein</fullName>
    </submittedName>
</protein>